<comment type="caution">
    <text evidence="2">The sequence shown here is derived from an EMBL/GenBank/DDBJ whole genome shotgun (WGS) entry which is preliminary data.</text>
</comment>
<dbReference type="PANTHER" id="PTHR43244">
    <property type="match status" value="1"/>
</dbReference>
<organism evidence="2 3">
    <name type="scientific">Mycolicibacterium flavescens</name>
    <name type="common">Mycobacterium flavescens</name>
    <dbReference type="NCBI Taxonomy" id="1776"/>
    <lineage>
        <taxon>Bacteria</taxon>
        <taxon>Bacillati</taxon>
        <taxon>Actinomycetota</taxon>
        <taxon>Actinomycetes</taxon>
        <taxon>Mycobacteriales</taxon>
        <taxon>Mycobacteriaceae</taxon>
        <taxon>Mycolicibacterium</taxon>
    </lineage>
</organism>
<proteinExistence type="predicted"/>
<feature type="domain" description="Luciferase-like" evidence="1">
    <location>
        <begin position="15"/>
        <end position="196"/>
    </location>
</feature>
<accession>A0A1E3RHF4</accession>
<dbReference type="Proteomes" id="UP000094053">
    <property type="component" value="Unassembled WGS sequence"/>
</dbReference>
<dbReference type="EMBL" id="MIHA01000010">
    <property type="protein sequence ID" value="ODQ89306.1"/>
    <property type="molecule type" value="Genomic_DNA"/>
</dbReference>
<dbReference type="STRING" id="1776.BHQ18_15090"/>
<gene>
    <name evidence="2" type="ORF">BHQ18_15090</name>
</gene>
<dbReference type="InterPro" id="IPR050564">
    <property type="entry name" value="F420-G6PD/mer"/>
</dbReference>
<reference evidence="3" key="1">
    <citation type="submission" date="2016-09" db="EMBL/GenBank/DDBJ databases">
        <authorList>
            <person name="Greninger A.L."/>
            <person name="Jerome K.R."/>
            <person name="Mcnair B."/>
            <person name="Wallis C."/>
            <person name="Fang F."/>
        </authorList>
    </citation>
    <scope>NUCLEOTIDE SEQUENCE [LARGE SCALE GENOMIC DNA]</scope>
    <source>
        <strain evidence="3">M6</strain>
    </source>
</reference>
<dbReference type="InterPro" id="IPR019923">
    <property type="entry name" value="Lucif-like_OxRdtase_MSMEG_2516"/>
</dbReference>
<name>A0A1E3RHF4_MYCFV</name>
<evidence type="ECO:0000259" key="1">
    <source>
        <dbReference type="Pfam" id="PF00296"/>
    </source>
</evidence>
<evidence type="ECO:0000313" key="2">
    <source>
        <dbReference type="EMBL" id="ODQ89306.1"/>
    </source>
</evidence>
<dbReference type="InterPro" id="IPR011251">
    <property type="entry name" value="Luciferase-like_dom"/>
</dbReference>
<dbReference type="GO" id="GO:0016705">
    <property type="term" value="F:oxidoreductase activity, acting on paired donors, with incorporation or reduction of molecular oxygen"/>
    <property type="evidence" value="ECO:0007669"/>
    <property type="project" value="InterPro"/>
</dbReference>
<dbReference type="PANTHER" id="PTHR43244:SF2">
    <property type="entry name" value="CONSERVED HYPOTHETICAL ALANINE AND PROLINE-RICH PROTEIN"/>
    <property type="match status" value="1"/>
</dbReference>
<dbReference type="InterPro" id="IPR036661">
    <property type="entry name" value="Luciferase-like_sf"/>
</dbReference>
<dbReference type="OrthoDB" id="4288123at2"/>
<keyword evidence="3" id="KW-1185">Reference proteome</keyword>
<evidence type="ECO:0000313" key="3">
    <source>
        <dbReference type="Proteomes" id="UP000094053"/>
    </source>
</evidence>
<dbReference type="NCBIfam" id="TIGR03621">
    <property type="entry name" value="F420_MSMEG_2516"/>
    <property type="match status" value="1"/>
</dbReference>
<dbReference type="Gene3D" id="3.20.20.30">
    <property type="entry name" value="Luciferase-like domain"/>
    <property type="match status" value="1"/>
</dbReference>
<dbReference type="AlphaFoldDB" id="A0A1E3RHF4"/>
<protein>
    <submittedName>
        <fullName evidence="2">Luciferase</fullName>
    </submittedName>
</protein>
<dbReference type="RefSeq" id="WP_069414434.1">
    <property type="nucleotide sequence ID" value="NZ_JACKUL010000020.1"/>
</dbReference>
<dbReference type="SUPFAM" id="SSF51679">
    <property type="entry name" value="Bacterial luciferase-like"/>
    <property type="match status" value="1"/>
</dbReference>
<sequence length="272" mass="29626">MTKKFRFGVALSTLKSRSQWREAVRRAEGFGYDVLHLPDHLATPAPFPALALAAEMTNMRVSPFVLNAGFYRPALLARDVAALDLLTDGRFELGLGAGYVKEEFEAAELVFPSAGERVDHLAHTTGYLREHVPNVPIMVAGSGDRVLTIAATQADIVALSGSRPNSTADDPLAELVDFVRERAGARFGDLELNLTITALPHDGSGVPKILRTTGFGQSLTDEQILKSPTTLTGTPRDMGDTLRHYAEKYRITYISVPQLHAEAFSKVIALLR</sequence>
<dbReference type="Pfam" id="PF00296">
    <property type="entry name" value="Bac_luciferase"/>
    <property type="match status" value="1"/>
</dbReference>